<dbReference type="InterPro" id="IPR014840">
    <property type="entry name" value="HRD"/>
</dbReference>
<dbReference type="Pfam" id="PF08729">
    <property type="entry name" value="HUN"/>
    <property type="match status" value="1"/>
</dbReference>
<feature type="region of interest" description="Disordered" evidence="1">
    <location>
        <begin position="730"/>
        <end position="756"/>
    </location>
</feature>
<comment type="caution">
    <text evidence="3">The sequence shown here is derived from an EMBL/GenBank/DDBJ whole genome shotgun (WGS) entry which is preliminary data.</text>
</comment>
<feature type="region of interest" description="Disordered" evidence="1">
    <location>
        <begin position="52"/>
        <end position="146"/>
    </location>
</feature>
<dbReference type="PANTHER" id="PTHR21669:SF28">
    <property type="entry name" value="YEMANUCLEIN"/>
    <property type="match status" value="1"/>
</dbReference>
<dbReference type="Proteomes" id="UP001632038">
    <property type="component" value="Unassembled WGS sequence"/>
</dbReference>
<keyword evidence="4" id="KW-1185">Reference proteome</keyword>
<proteinExistence type="predicted"/>
<feature type="compositionally biased region" description="Polar residues" evidence="1">
    <location>
        <begin position="98"/>
        <end position="110"/>
    </location>
</feature>
<evidence type="ECO:0000313" key="3">
    <source>
        <dbReference type="EMBL" id="KAL3641221.1"/>
    </source>
</evidence>
<feature type="region of interest" description="Disordered" evidence="1">
    <location>
        <begin position="174"/>
        <end position="332"/>
    </location>
</feature>
<gene>
    <name evidence="3" type="ORF">CASFOL_016189</name>
</gene>
<feature type="compositionally biased region" description="Polar residues" evidence="1">
    <location>
        <begin position="266"/>
        <end position="278"/>
    </location>
</feature>
<sequence>MAEGAVDGGSEPAPVPKPTSLYESSGERLRFTVELHPGETTIVSWKKLLKEATSGKHKGPGPSVSHPASETDQQPITQPPPPPPAVASSKKQAENEGTDSQAQAGTNRLSTVIEKIERMYAGNSSEEEDVFLDDIPDDDEYDTNDSFIDDAELDDYFQVDNSKIKHDGFFVNRGKLERVEPSITTNQQPKKRRRKDVPEGQSGNNNVHNPNKHVKTGNKGRKASSSIERNTISQSHRATAPNMLSAGVEFEPSPTNAAESLKTKTADSQISMNPSGPSNFEGIRQDKDSVQNNKSKENTELQDTSVRRSNDKSLHASKSHSGKRLSSADELDQTIQRIEKGRTVERFDLNVPATRDPQITKTPFMPRKEGSSVRPKVSMLEKAIRELEKIVAESRPPSIEVLDPDNSSQAIKKRLPQDIKQKLAKVARLSQASYGKIPKDVTNRLMNIVGHLMQLRSLKRNLKVMANLGLSAKQEKDDRLQKIKKEVADMVRQRVPYMKSKLEQQNTSTDDFQEASPEDKEALKRKCSTDDALENKICDLYDLYVERLEEDSGPPVKKLYEELASLWPSGIMDTDGIKRAIHKAKDRRKALSIRRKDKEKIKKRKVLEQKMDDMRGLNSDYEKTSPDSSRPIVTALVALAAPYMPGAANISNTDKPKPERKKGSPNNNPLINAAPIDIFPKKKVKRKSNTEMVEAQLPQLDHKQPNAPSNNPLINAAAIDIFPKKKVKRKSNTEMVEAQLPQLDHKQPNAPEAELI</sequence>
<feature type="compositionally biased region" description="Basic and acidic residues" evidence="1">
    <location>
        <begin position="283"/>
        <end position="314"/>
    </location>
</feature>
<evidence type="ECO:0000259" key="2">
    <source>
        <dbReference type="Pfam" id="PF08729"/>
    </source>
</evidence>
<feature type="compositionally biased region" description="Basic residues" evidence="1">
    <location>
        <begin position="210"/>
        <end position="222"/>
    </location>
</feature>
<organism evidence="3 4">
    <name type="scientific">Castilleja foliolosa</name>
    <dbReference type="NCBI Taxonomy" id="1961234"/>
    <lineage>
        <taxon>Eukaryota</taxon>
        <taxon>Viridiplantae</taxon>
        <taxon>Streptophyta</taxon>
        <taxon>Embryophyta</taxon>
        <taxon>Tracheophyta</taxon>
        <taxon>Spermatophyta</taxon>
        <taxon>Magnoliopsida</taxon>
        <taxon>eudicotyledons</taxon>
        <taxon>Gunneridae</taxon>
        <taxon>Pentapetalae</taxon>
        <taxon>asterids</taxon>
        <taxon>lamiids</taxon>
        <taxon>Lamiales</taxon>
        <taxon>Orobanchaceae</taxon>
        <taxon>Pedicularideae</taxon>
        <taxon>Castillejinae</taxon>
        <taxon>Castilleja</taxon>
    </lineage>
</organism>
<feature type="compositionally biased region" description="Polar residues" evidence="1">
    <location>
        <begin position="223"/>
        <end position="237"/>
    </location>
</feature>
<dbReference type="PANTHER" id="PTHR21669">
    <property type="entry name" value="CAPZ-INTERACTING PROTEIN AND RELATED PROTEINS"/>
    <property type="match status" value="1"/>
</dbReference>
<dbReference type="EMBL" id="JAVIJP010000017">
    <property type="protein sequence ID" value="KAL3641221.1"/>
    <property type="molecule type" value="Genomic_DNA"/>
</dbReference>
<protein>
    <recommendedName>
        <fullName evidence="2">Hpc2-related domain-containing protein</fullName>
    </recommendedName>
</protein>
<feature type="domain" description="Hpc2-related" evidence="2">
    <location>
        <begin position="132"/>
        <end position="177"/>
    </location>
</feature>
<accession>A0ABD3DHW3</accession>
<name>A0ABD3DHW3_9LAMI</name>
<feature type="region of interest" description="Disordered" evidence="1">
    <location>
        <begin position="498"/>
        <end position="520"/>
    </location>
</feature>
<dbReference type="AlphaFoldDB" id="A0ABD3DHW3"/>
<reference evidence="4" key="1">
    <citation type="journal article" date="2024" name="IScience">
        <title>Strigolactones Initiate the Formation of Haustorium-like Structures in Castilleja.</title>
        <authorList>
            <person name="Buerger M."/>
            <person name="Peterson D."/>
            <person name="Chory J."/>
        </authorList>
    </citation>
    <scope>NUCLEOTIDE SEQUENCE [LARGE SCALE GENOMIC DNA]</scope>
</reference>
<feature type="region of interest" description="Disordered" evidence="1">
    <location>
        <begin position="646"/>
        <end position="673"/>
    </location>
</feature>
<evidence type="ECO:0000313" key="4">
    <source>
        <dbReference type="Proteomes" id="UP001632038"/>
    </source>
</evidence>
<feature type="compositionally biased region" description="Acidic residues" evidence="1">
    <location>
        <begin position="125"/>
        <end position="146"/>
    </location>
</feature>
<feature type="region of interest" description="Disordered" evidence="1">
    <location>
        <begin position="1"/>
        <end position="27"/>
    </location>
</feature>
<evidence type="ECO:0000256" key="1">
    <source>
        <dbReference type="SAM" id="MobiDB-lite"/>
    </source>
</evidence>
<feature type="region of interest" description="Disordered" evidence="1">
    <location>
        <begin position="355"/>
        <end position="375"/>
    </location>
</feature>